<proteinExistence type="predicted"/>
<evidence type="ECO:0000256" key="2">
    <source>
        <dbReference type="PROSITE-ProRule" id="PRU00252"/>
    </source>
</evidence>
<dbReference type="InterPro" id="IPR011344">
    <property type="entry name" value="ssDNA-bd"/>
</dbReference>
<dbReference type="STRING" id="1137138.A0A067NLS3"/>
<evidence type="ECO:0008006" key="5">
    <source>
        <dbReference type="Google" id="ProtNLM"/>
    </source>
</evidence>
<dbReference type="HOGENOM" id="CLU_126647_2_0_1"/>
<protein>
    <recommendedName>
        <fullName evidence="5">Nucleic acid-binding protein</fullName>
    </recommendedName>
</protein>
<dbReference type="OrthoDB" id="1078367at2759"/>
<dbReference type="InParanoid" id="A0A067NLS3"/>
<accession>A0A067NLS3</accession>
<dbReference type="PANTHER" id="PTHR10302:SF0">
    <property type="entry name" value="SINGLE-STRANDED DNA-BINDING PROTEIN, MITOCHONDRIAL"/>
    <property type="match status" value="1"/>
</dbReference>
<dbReference type="SUPFAM" id="SSF50249">
    <property type="entry name" value="Nucleic acid-binding proteins"/>
    <property type="match status" value="1"/>
</dbReference>
<evidence type="ECO:0000256" key="1">
    <source>
        <dbReference type="ARBA" id="ARBA00023125"/>
    </source>
</evidence>
<evidence type="ECO:0000313" key="4">
    <source>
        <dbReference type="Proteomes" id="UP000027073"/>
    </source>
</evidence>
<dbReference type="InterPro" id="IPR012340">
    <property type="entry name" value="NA-bd_OB-fold"/>
</dbReference>
<dbReference type="Gene3D" id="2.40.50.140">
    <property type="entry name" value="Nucleic acid-binding proteins"/>
    <property type="match status" value="1"/>
</dbReference>
<dbReference type="GO" id="GO:0003697">
    <property type="term" value="F:single-stranded DNA binding"/>
    <property type="evidence" value="ECO:0007669"/>
    <property type="project" value="InterPro"/>
</dbReference>
<dbReference type="CDD" id="cd04496">
    <property type="entry name" value="SSB_OBF"/>
    <property type="match status" value="1"/>
</dbReference>
<dbReference type="Pfam" id="PF00436">
    <property type="entry name" value="SSB"/>
    <property type="match status" value="1"/>
</dbReference>
<dbReference type="FunCoup" id="A0A067NLS3">
    <property type="interactions" value="31"/>
</dbReference>
<dbReference type="Proteomes" id="UP000027073">
    <property type="component" value="Unassembled WGS sequence"/>
</dbReference>
<dbReference type="AlphaFoldDB" id="A0A067NLS3"/>
<keyword evidence="1 2" id="KW-0238">DNA-binding</keyword>
<dbReference type="GO" id="GO:0006264">
    <property type="term" value="P:mitochondrial DNA replication"/>
    <property type="evidence" value="ECO:0007669"/>
    <property type="project" value="TreeGrafter"/>
</dbReference>
<dbReference type="GO" id="GO:0042645">
    <property type="term" value="C:mitochondrial nucleoid"/>
    <property type="evidence" value="ECO:0007669"/>
    <property type="project" value="TreeGrafter"/>
</dbReference>
<dbReference type="PANTHER" id="PTHR10302">
    <property type="entry name" value="SINGLE-STRANDED DNA-BINDING PROTEIN"/>
    <property type="match status" value="1"/>
</dbReference>
<organism evidence="3 4">
    <name type="scientific">Pleurotus ostreatus (strain PC15)</name>
    <name type="common">Oyster mushroom</name>
    <dbReference type="NCBI Taxonomy" id="1137138"/>
    <lineage>
        <taxon>Eukaryota</taxon>
        <taxon>Fungi</taxon>
        <taxon>Dikarya</taxon>
        <taxon>Basidiomycota</taxon>
        <taxon>Agaricomycotina</taxon>
        <taxon>Agaricomycetes</taxon>
        <taxon>Agaricomycetidae</taxon>
        <taxon>Agaricales</taxon>
        <taxon>Pleurotineae</taxon>
        <taxon>Pleurotaceae</taxon>
        <taxon>Pleurotus</taxon>
    </lineage>
</organism>
<reference evidence="4" key="1">
    <citation type="journal article" date="2014" name="Proc. Natl. Acad. Sci. U.S.A.">
        <title>Extensive sampling of basidiomycete genomes demonstrates inadequacy of the white-rot/brown-rot paradigm for wood decay fungi.</title>
        <authorList>
            <person name="Riley R."/>
            <person name="Salamov A.A."/>
            <person name="Brown D.W."/>
            <person name="Nagy L.G."/>
            <person name="Floudas D."/>
            <person name="Held B.W."/>
            <person name="Levasseur A."/>
            <person name="Lombard V."/>
            <person name="Morin E."/>
            <person name="Otillar R."/>
            <person name="Lindquist E.A."/>
            <person name="Sun H."/>
            <person name="LaButti K.M."/>
            <person name="Schmutz J."/>
            <person name="Jabbour D."/>
            <person name="Luo H."/>
            <person name="Baker S.E."/>
            <person name="Pisabarro A.G."/>
            <person name="Walton J.D."/>
            <person name="Blanchette R.A."/>
            <person name="Henrissat B."/>
            <person name="Martin F."/>
            <person name="Cullen D."/>
            <person name="Hibbett D.S."/>
            <person name="Grigoriev I.V."/>
        </authorList>
    </citation>
    <scope>NUCLEOTIDE SEQUENCE [LARGE SCALE GENOMIC DNA]</scope>
    <source>
        <strain evidence="4">PC15</strain>
    </source>
</reference>
<gene>
    <name evidence="3" type="ORF">PLEOSDRAFT_1092784</name>
</gene>
<dbReference type="InterPro" id="IPR000424">
    <property type="entry name" value="Primosome_PriB/ssb"/>
</dbReference>
<dbReference type="EMBL" id="KL198007">
    <property type="protein sequence ID" value="KDQ29038.1"/>
    <property type="molecule type" value="Genomic_DNA"/>
</dbReference>
<evidence type="ECO:0000313" key="3">
    <source>
        <dbReference type="EMBL" id="KDQ29038.1"/>
    </source>
</evidence>
<name>A0A067NLS3_PLEO1</name>
<dbReference type="PROSITE" id="PS50935">
    <property type="entry name" value="SSB"/>
    <property type="match status" value="1"/>
</dbReference>
<sequence>MLGALRTAAVSRVAVRTFATSRPHASDVSKLILIGHLGRDPEVRLTKTDKEFVVYTVATQNYPPPPPGPDGERMPSKSTWHRIMSFSDNANKFLRNMKKGSKVYVEANFELREPEPDADPSTPQGQRQIFLRHENLRVLNQPKSDPSEPQETIL</sequence>
<dbReference type="VEuPathDB" id="FungiDB:PLEOSDRAFT_1092784"/>